<accession>A0A0N0LYV1</accession>
<evidence type="ECO:0000256" key="2">
    <source>
        <dbReference type="ARBA" id="ARBA00022741"/>
    </source>
</evidence>
<evidence type="ECO:0000256" key="4">
    <source>
        <dbReference type="PROSITE-ProRule" id="PRU00409"/>
    </source>
</evidence>
<dbReference type="InterPro" id="IPR040570">
    <property type="entry name" value="LAL_C2"/>
</dbReference>
<sequence>MRVLIIGTVRAAHRALIELGHEVVLFINKKVVLPTDLDFPYKQIHMFEEFATEQDYADLATVLHANQPFDAVSCLNDNCQKQAITVSQALGLSFPISLDSLELTVSKDRTRHQLTASGTDDTRFALVSNIDAVLDFCAQASTAHILKPVNGTGSKGIVKLETGENALSKMSSLGLTAEDVFPAIIEEYLEGPEYSVEALSENGEHRVIAITHKIKDPTTFIELGHAIPAELSGVEEQLIVGYVKEVLDSVGVIDGPSHSEVIFTVNGPRLIETHTRPGGDNIWDLMKIATGIDLMNLSVRQMLGESILNEIPTDLPKKSFAAIRYAAPSFGDRAKLTRVDGVAEARSKTGVVDVNILKKVGAELGPVLHSFDRAAFVISAGESLNDALSNAATGLAQLQFHTCLSLKEVQSS</sequence>
<keyword evidence="3 4" id="KW-0067">ATP-binding</keyword>
<dbReference type="GO" id="GO:0016874">
    <property type="term" value="F:ligase activity"/>
    <property type="evidence" value="ECO:0007669"/>
    <property type="project" value="UniProtKB-KW"/>
</dbReference>
<dbReference type="SUPFAM" id="SSF56059">
    <property type="entry name" value="Glutathione synthetase ATP-binding domain-like"/>
    <property type="match status" value="1"/>
</dbReference>
<comment type="caution">
    <text evidence="6">The sequence shown here is derived from an EMBL/GenBank/DDBJ whole genome shotgun (WGS) entry which is preliminary data.</text>
</comment>
<dbReference type="OrthoDB" id="24041at2"/>
<dbReference type="AlphaFoldDB" id="A0A0N0LYV1"/>
<protein>
    <recommendedName>
        <fullName evidence="5">ATP-grasp domain-containing protein</fullName>
    </recommendedName>
</protein>
<dbReference type="GO" id="GO:0005524">
    <property type="term" value="F:ATP binding"/>
    <property type="evidence" value="ECO:0007669"/>
    <property type="project" value="UniProtKB-UniRule"/>
</dbReference>
<reference evidence="6 7" key="1">
    <citation type="submission" date="2015-08" db="EMBL/GenBank/DDBJ databases">
        <title>Draft Genome Sequence of Pseudoalteromonas porphyrae UCD-SED14.</title>
        <authorList>
            <person name="Coil D.A."/>
            <person name="Jospin G."/>
            <person name="Lee R.D."/>
            <person name="Eisen J.A."/>
        </authorList>
    </citation>
    <scope>NUCLEOTIDE SEQUENCE [LARGE SCALE GENOMIC DNA]</scope>
    <source>
        <strain evidence="6 7">UCD-SED14</strain>
    </source>
</reference>
<keyword evidence="7" id="KW-1185">Reference proteome</keyword>
<evidence type="ECO:0000256" key="3">
    <source>
        <dbReference type="ARBA" id="ARBA00022840"/>
    </source>
</evidence>
<dbReference type="GO" id="GO:0046872">
    <property type="term" value="F:metal ion binding"/>
    <property type="evidence" value="ECO:0007669"/>
    <property type="project" value="InterPro"/>
</dbReference>
<dbReference type="RefSeq" id="WP_054454741.1">
    <property type="nucleotide sequence ID" value="NZ_LHPH01000014.1"/>
</dbReference>
<dbReference type="InterPro" id="IPR011761">
    <property type="entry name" value="ATP-grasp"/>
</dbReference>
<dbReference type="PATRIC" id="fig|187330.3.peg.965"/>
<dbReference type="InterPro" id="IPR052032">
    <property type="entry name" value="ATP-dep_AA_Ligase"/>
</dbReference>
<dbReference type="PANTHER" id="PTHR43585">
    <property type="entry name" value="FUMIPYRROLE BIOSYNTHESIS PROTEIN C"/>
    <property type="match status" value="1"/>
</dbReference>
<evidence type="ECO:0000256" key="1">
    <source>
        <dbReference type="ARBA" id="ARBA00022598"/>
    </source>
</evidence>
<feature type="domain" description="ATP-grasp" evidence="5">
    <location>
        <begin position="111"/>
        <end position="303"/>
    </location>
</feature>
<dbReference type="EMBL" id="LHPH01000014">
    <property type="protein sequence ID" value="KPH62151.1"/>
    <property type="molecule type" value="Genomic_DNA"/>
</dbReference>
<dbReference type="Gene3D" id="3.30.470.20">
    <property type="entry name" value="ATP-grasp fold, B domain"/>
    <property type="match status" value="1"/>
</dbReference>
<keyword evidence="2 4" id="KW-0547">Nucleotide-binding</keyword>
<name>A0A0N0LYV1_9GAMM</name>
<evidence type="ECO:0000259" key="5">
    <source>
        <dbReference type="PROSITE" id="PS50975"/>
    </source>
</evidence>
<keyword evidence="1" id="KW-0436">Ligase</keyword>
<dbReference type="Pfam" id="PF13535">
    <property type="entry name" value="ATP-grasp_4"/>
    <property type="match status" value="1"/>
</dbReference>
<evidence type="ECO:0000313" key="6">
    <source>
        <dbReference type="EMBL" id="KPH62151.1"/>
    </source>
</evidence>
<gene>
    <name evidence="6" type="ORF">ADS77_12685</name>
</gene>
<evidence type="ECO:0000313" key="7">
    <source>
        <dbReference type="Proteomes" id="UP000037848"/>
    </source>
</evidence>
<organism evidence="6 7">
    <name type="scientific">Pseudoalteromonas porphyrae</name>
    <dbReference type="NCBI Taxonomy" id="187330"/>
    <lineage>
        <taxon>Bacteria</taxon>
        <taxon>Pseudomonadati</taxon>
        <taxon>Pseudomonadota</taxon>
        <taxon>Gammaproteobacteria</taxon>
        <taxon>Alteromonadales</taxon>
        <taxon>Pseudoalteromonadaceae</taxon>
        <taxon>Pseudoalteromonas</taxon>
    </lineage>
</organism>
<dbReference type="PANTHER" id="PTHR43585:SF2">
    <property type="entry name" value="ATP-GRASP ENZYME FSQD"/>
    <property type="match status" value="1"/>
</dbReference>
<dbReference type="Pfam" id="PF18603">
    <property type="entry name" value="LAL_C2"/>
    <property type="match status" value="1"/>
</dbReference>
<proteinExistence type="predicted"/>
<dbReference type="Proteomes" id="UP000037848">
    <property type="component" value="Unassembled WGS sequence"/>
</dbReference>
<dbReference type="PROSITE" id="PS50975">
    <property type="entry name" value="ATP_GRASP"/>
    <property type="match status" value="1"/>
</dbReference>